<organism evidence="1">
    <name type="scientific">termite gut metagenome</name>
    <dbReference type="NCBI Taxonomy" id="433724"/>
    <lineage>
        <taxon>unclassified sequences</taxon>
        <taxon>metagenomes</taxon>
        <taxon>organismal metagenomes</taxon>
    </lineage>
</organism>
<dbReference type="AlphaFoldDB" id="A0A5J4QCR0"/>
<dbReference type="EMBL" id="SNRY01004170">
    <property type="protein sequence ID" value="KAA6318501.1"/>
    <property type="molecule type" value="Genomic_DNA"/>
</dbReference>
<reference evidence="1" key="1">
    <citation type="submission" date="2019-03" db="EMBL/GenBank/DDBJ databases">
        <title>Single cell metagenomics reveals metabolic interactions within the superorganism composed of flagellate Streblomastix strix and complex community of Bacteroidetes bacteria on its surface.</title>
        <authorList>
            <person name="Treitli S.C."/>
            <person name="Kolisko M."/>
            <person name="Husnik F."/>
            <person name="Keeling P."/>
            <person name="Hampl V."/>
        </authorList>
    </citation>
    <scope>NUCLEOTIDE SEQUENCE</scope>
    <source>
        <strain evidence="1">STM</strain>
    </source>
</reference>
<protein>
    <recommendedName>
        <fullName evidence="2">Transposase</fullName>
    </recommendedName>
</protein>
<name>A0A5J4QCR0_9ZZZZ</name>
<comment type="caution">
    <text evidence="1">The sequence shown here is derived from an EMBL/GenBank/DDBJ whole genome shotgun (WGS) entry which is preliminary data.</text>
</comment>
<gene>
    <name evidence="1" type="ORF">EZS27_031498</name>
</gene>
<evidence type="ECO:0008006" key="2">
    <source>
        <dbReference type="Google" id="ProtNLM"/>
    </source>
</evidence>
<proteinExistence type="predicted"/>
<sequence>MRKVRNIDDALRLQIIWEHLAGSSKYSLARKYKFRHSSLINSWMRTFGITEPAKQEEAEVIMKKCKQDANKSADVLALEKDIKALRTRLAYSEMKAAAYDTMIDLAEETYQIKIRKNSAAKQS</sequence>
<evidence type="ECO:0000313" key="1">
    <source>
        <dbReference type="EMBL" id="KAA6318501.1"/>
    </source>
</evidence>
<accession>A0A5J4QCR0</accession>